<keyword evidence="2" id="KW-0378">Hydrolase</keyword>
<dbReference type="SMART" id="SM00507">
    <property type="entry name" value="HNHc"/>
    <property type="match status" value="1"/>
</dbReference>
<reference evidence="2 3" key="1">
    <citation type="submission" date="2017-09" db="EMBL/GenBank/DDBJ databases">
        <title>Large-scale bioinformatics analysis of Bacillus genomes uncovers conserved roles of natural products in bacterial physiology.</title>
        <authorList>
            <consortium name="Agbiome Team Llc"/>
            <person name="Bleich R.M."/>
            <person name="Grubbs K.J."/>
            <person name="Santa Maria K.C."/>
            <person name="Allen S.E."/>
            <person name="Farag S."/>
            <person name="Shank E.A."/>
            <person name="Bowers A."/>
        </authorList>
    </citation>
    <scope>NUCLEOTIDE SEQUENCE [LARGE SCALE GENOMIC DNA]</scope>
    <source>
        <strain evidence="2 3">AFS065610</strain>
    </source>
</reference>
<gene>
    <name evidence="2" type="ORF">COM27_20315</name>
</gene>
<dbReference type="EMBL" id="NVIY01000036">
    <property type="protein sequence ID" value="PGD32249.1"/>
    <property type="molecule type" value="Genomic_DNA"/>
</dbReference>
<proteinExistence type="predicted"/>
<keyword evidence="2" id="KW-0540">Nuclease</keyword>
<evidence type="ECO:0000259" key="1">
    <source>
        <dbReference type="SMART" id="SM00507"/>
    </source>
</evidence>
<evidence type="ECO:0000313" key="3">
    <source>
        <dbReference type="Proteomes" id="UP000223472"/>
    </source>
</evidence>
<organism evidence="2 3">
    <name type="scientific">Bacillus wiedmannii</name>
    <dbReference type="NCBI Taxonomy" id="1890302"/>
    <lineage>
        <taxon>Bacteria</taxon>
        <taxon>Bacillati</taxon>
        <taxon>Bacillota</taxon>
        <taxon>Bacilli</taxon>
        <taxon>Bacillales</taxon>
        <taxon>Bacillaceae</taxon>
        <taxon>Bacillus</taxon>
        <taxon>Bacillus cereus group</taxon>
    </lineage>
</organism>
<dbReference type="AlphaFoldDB" id="A0A2B6RSN5"/>
<comment type="caution">
    <text evidence="2">The sequence shown here is derived from an EMBL/GenBank/DDBJ whole genome shotgun (WGS) entry which is preliminary data.</text>
</comment>
<dbReference type="Proteomes" id="UP000223472">
    <property type="component" value="Unassembled WGS sequence"/>
</dbReference>
<evidence type="ECO:0000313" key="2">
    <source>
        <dbReference type="EMBL" id="PGD32249.1"/>
    </source>
</evidence>
<dbReference type="CDD" id="cd00085">
    <property type="entry name" value="HNHc"/>
    <property type="match status" value="1"/>
</dbReference>
<sequence>MTTWLEDIVTALNESPNKTSNYKELYTKVQNIRTEPLPPNWQAIIRDTIENHSSDSQKFNGKKDLFYPVNGLGEGTWALRNEEPLIKAIDITTPPKRRKTETYRILRDTSLARDLKRLHNHTCQICGNRLELSTNKYYSEAHHIKPLGSPHDGLDIRENIIVLCPNHHALCDYGAIPLNQDILKNVKGHELSKEFIDYHNSEIFNKINN</sequence>
<dbReference type="RefSeq" id="WP_098707957.1">
    <property type="nucleotide sequence ID" value="NZ_NVIY01000036.1"/>
</dbReference>
<dbReference type="Gene3D" id="1.10.30.50">
    <property type="match status" value="1"/>
</dbReference>
<accession>A0A2B6RSN5</accession>
<name>A0A2B6RSN5_9BACI</name>
<dbReference type="GO" id="GO:0004519">
    <property type="term" value="F:endonuclease activity"/>
    <property type="evidence" value="ECO:0007669"/>
    <property type="project" value="UniProtKB-KW"/>
</dbReference>
<dbReference type="InterPro" id="IPR003615">
    <property type="entry name" value="HNH_nuc"/>
</dbReference>
<dbReference type="Pfam" id="PF13391">
    <property type="entry name" value="HNH_2"/>
    <property type="match status" value="1"/>
</dbReference>
<feature type="domain" description="HNH nuclease" evidence="1">
    <location>
        <begin position="110"/>
        <end position="169"/>
    </location>
</feature>
<keyword evidence="2" id="KW-0255">Endonuclease</keyword>
<protein>
    <submittedName>
        <fullName evidence="2">HNH endonuclease</fullName>
    </submittedName>
</protein>